<sequence length="347" mass="40495">MKTLLKYFLLLSLVLLITSCSKTKVTRGFYAWQSGSNVVDTINQKIFQSFNAERLYLKMFEVTYDETEGAIPISKTNFKLRNQFMSNAEIVPCVFIENEVLSKLSAIQLNELADNIVFLIDKYIDERVFEPSAKNRDYKEIQLDCDWSKGNQESYFQLIKLVKEKSQKTVSCTMRLYPYKYREQMGTPPVDRIMLLCYNLLNPSKNTDKNSILEIEELKKYIDFDTPYPVPVDVAFPTYSSGYRFDQQRFEGVFHAVPEDLERITLSTEKHLHYVVTKDTTLGNLFFKKGENIKIERVSEAVLIEAAKLLANHIDQSEINVVLYHLDHEELKQYNHEVLDSVFDIFK</sequence>
<reference evidence="2 3" key="1">
    <citation type="submission" date="2019-02" db="EMBL/GenBank/DDBJ databases">
        <title>Genome sequence of the sea-ice species Brumimicrobium glaciale.</title>
        <authorList>
            <person name="Bowman J.P."/>
        </authorList>
    </citation>
    <scope>NUCLEOTIDE SEQUENCE [LARGE SCALE GENOMIC DNA]</scope>
    <source>
        <strain evidence="2 3">IC156</strain>
    </source>
</reference>
<dbReference type="OrthoDB" id="634553at2"/>
<gene>
    <name evidence="2" type="ORF">ERX46_04080</name>
</gene>
<evidence type="ECO:0000313" key="3">
    <source>
        <dbReference type="Proteomes" id="UP000293952"/>
    </source>
</evidence>
<feature type="signal peptide" evidence="1">
    <location>
        <begin position="1"/>
        <end position="23"/>
    </location>
</feature>
<accession>A0A4Q4KNH1</accession>
<evidence type="ECO:0000313" key="2">
    <source>
        <dbReference type="EMBL" id="RYM34560.1"/>
    </source>
</evidence>
<name>A0A4Q4KNH1_9FLAO</name>
<dbReference type="PROSITE" id="PS51257">
    <property type="entry name" value="PROKAR_LIPOPROTEIN"/>
    <property type="match status" value="1"/>
</dbReference>
<dbReference type="RefSeq" id="WP_130092569.1">
    <property type="nucleotide sequence ID" value="NZ_SETE01000002.1"/>
</dbReference>
<comment type="caution">
    <text evidence="2">The sequence shown here is derived from an EMBL/GenBank/DDBJ whole genome shotgun (WGS) entry which is preliminary data.</text>
</comment>
<proteinExistence type="predicted"/>
<organism evidence="2 3">
    <name type="scientific">Brumimicrobium glaciale</name>
    <dbReference type="NCBI Taxonomy" id="200475"/>
    <lineage>
        <taxon>Bacteria</taxon>
        <taxon>Pseudomonadati</taxon>
        <taxon>Bacteroidota</taxon>
        <taxon>Flavobacteriia</taxon>
        <taxon>Flavobacteriales</taxon>
        <taxon>Crocinitomicaceae</taxon>
        <taxon>Brumimicrobium</taxon>
    </lineage>
</organism>
<keyword evidence="1" id="KW-0732">Signal</keyword>
<feature type="chain" id="PRO_5020412673" description="Lipoprotein" evidence="1">
    <location>
        <begin position="24"/>
        <end position="347"/>
    </location>
</feature>
<dbReference type="EMBL" id="SETE01000002">
    <property type="protein sequence ID" value="RYM34560.1"/>
    <property type="molecule type" value="Genomic_DNA"/>
</dbReference>
<evidence type="ECO:0000256" key="1">
    <source>
        <dbReference type="SAM" id="SignalP"/>
    </source>
</evidence>
<dbReference type="Proteomes" id="UP000293952">
    <property type="component" value="Unassembled WGS sequence"/>
</dbReference>
<dbReference type="AlphaFoldDB" id="A0A4Q4KNH1"/>
<keyword evidence="3" id="KW-1185">Reference proteome</keyword>
<evidence type="ECO:0008006" key="4">
    <source>
        <dbReference type="Google" id="ProtNLM"/>
    </source>
</evidence>
<protein>
    <recommendedName>
        <fullName evidence="4">Lipoprotein</fullName>
    </recommendedName>
</protein>